<sequence>MTRFGLFLIVAGVIGIVFNGYTYLKFRQIKKAIESDGDSFEGSAPFIEYNASMFWIASVCVPAGYYLAFVKSGNWLNILGLLFGLYGVSGFIQSFRVHDTMNEIIKAGREPNSLQSSLWSTRIIGIICISVGAYLFL</sequence>
<dbReference type="EMBL" id="CP074572">
    <property type="protein sequence ID" value="QVK22386.1"/>
    <property type="molecule type" value="Genomic_DNA"/>
</dbReference>
<evidence type="ECO:0000313" key="2">
    <source>
        <dbReference type="EMBL" id="QVK22386.1"/>
    </source>
</evidence>
<dbReference type="RefSeq" id="WP_213681040.1">
    <property type="nucleotide sequence ID" value="NZ_CP074572.1"/>
</dbReference>
<organism evidence="2 3">
    <name type="scientific">Shewanella dokdonensis</name>
    <dbReference type="NCBI Taxonomy" id="712036"/>
    <lineage>
        <taxon>Bacteria</taxon>
        <taxon>Pseudomonadati</taxon>
        <taxon>Pseudomonadota</taxon>
        <taxon>Gammaproteobacteria</taxon>
        <taxon>Alteromonadales</taxon>
        <taxon>Shewanellaceae</taxon>
        <taxon>Shewanella</taxon>
    </lineage>
</organism>
<evidence type="ECO:0008006" key="4">
    <source>
        <dbReference type="Google" id="ProtNLM"/>
    </source>
</evidence>
<proteinExistence type="predicted"/>
<keyword evidence="1" id="KW-0472">Membrane</keyword>
<name>A0ABX8DDV2_9GAMM</name>
<evidence type="ECO:0000256" key="1">
    <source>
        <dbReference type="SAM" id="Phobius"/>
    </source>
</evidence>
<reference evidence="2 3" key="1">
    <citation type="journal article" date="2012" name="Int. J. Syst. Evol. Microbiol.">
        <title>Shewanella dokdonensis sp. nov., isolated from seawater.</title>
        <authorList>
            <person name="Sung H.R."/>
            <person name="Yoon J.H."/>
            <person name="Ghim S.Y."/>
        </authorList>
    </citation>
    <scope>NUCLEOTIDE SEQUENCE [LARGE SCALE GENOMIC DNA]</scope>
    <source>
        <strain evidence="2 3">DSM 23626</strain>
    </source>
</reference>
<feature type="transmembrane region" description="Helical" evidence="1">
    <location>
        <begin position="75"/>
        <end position="95"/>
    </location>
</feature>
<gene>
    <name evidence="2" type="ORF">KHX94_13470</name>
</gene>
<accession>A0ABX8DDV2</accession>
<keyword evidence="3" id="KW-1185">Reference proteome</keyword>
<protein>
    <recommendedName>
        <fullName evidence="4">DUF1772 domain-containing protein</fullName>
    </recommendedName>
</protein>
<evidence type="ECO:0000313" key="3">
    <source>
        <dbReference type="Proteomes" id="UP000676428"/>
    </source>
</evidence>
<keyword evidence="1" id="KW-1133">Transmembrane helix</keyword>
<keyword evidence="1" id="KW-0812">Transmembrane</keyword>
<dbReference type="Proteomes" id="UP000676428">
    <property type="component" value="Chromosome"/>
</dbReference>
<feature type="transmembrane region" description="Helical" evidence="1">
    <location>
        <begin position="6"/>
        <end position="26"/>
    </location>
</feature>
<feature type="transmembrane region" description="Helical" evidence="1">
    <location>
        <begin position="47"/>
        <end position="69"/>
    </location>
</feature>
<feature type="transmembrane region" description="Helical" evidence="1">
    <location>
        <begin position="116"/>
        <end position="136"/>
    </location>
</feature>